<comment type="caution">
    <text evidence="2">The sequence shown here is derived from an EMBL/GenBank/DDBJ whole genome shotgun (WGS) entry which is preliminary data.</text>
</comment>
<evidence type="ECO:0008006" key="4">
    <source>
        <dbReference type="Google" id="ProtNLM"/>
    </source>
</evidence>
<dbReference type="EMBL" id="CAJOBO010005264">
    <property type="protein sequence ID" value="CAF4540567.1"/>
    <property type="molecule type" value="Genomic_DNA"/>
</dbReference>
<reference evidence="2" key="1">
    <citation type="submission" date="2021-02" db="EMBL/GenBank/DDBJ databases">
        <authorList>
            <person name="Nowell W R."/>
        </authorList>
    </citation>
    <scope>NUCLEOTIDE SEQUENCE</scope>
</reference>
<evidence type="ECO:0000313" key="1">
    <source>
        <dbReference type="EMBL" id="CAF3640012.1"/>
    </source>
</evidence>
<dbReference type="Proteomes" id="UP000663833">
    <property type="component" value="Unassembled WGS sequence"/>
</dbReference>
<organism evidence="2 3">
    <name type="scientific">Rotaria socialis</name>
    <dbReference type="NCBI Taxonomy" id="392032"/>
    <lineage>
        <taxon>Eukaryota</taxon>
        <taxon>Metazoa</taxon>
        <taxon>Spiralia</taxon>
        <taxon>Gnathifera</taxon>
        <taxon>Rotifera</taxon>
        <taxon>Eurotatoria</taxon>
        <taxon>Bdelloidea</taxon>
        <taxon>Philodinida</taxon>
        <taxon>Philodinidae</taxon>
        <taxon>Rotaria</taxon>
    </lineage>
</organism>
<dbReference type="EMBL" id="CAJNYD010004820">
    <property type="protein sequence ID" value="CAF3640012.1"/>
    <property type="molecule type" value="Genomic_DNA"/>
</dbReference>
<evidence type="ECO:0000313" key="2">
    <source>
        <dbReference type="EMBL" id="CAF4540567.1"/>
    </source>
</evidence>
<evidence type="ECO:0000313" key="3">
    <source>
        <dbReference type="Proteomes" id="UP000663851"/>
    </source>
</evidence>
<dbReference type="Gene3D" id="3.40.50.410">
    <property type="entry name" value="von Willebrand factor, type A domain"/>
    <property type="match status" value="1"/>
</dbReference>
<proteinExistence type="predicted"/>
<gene>
    <name evidence="2" type="ORF">HFQ381_LOCUS30299</name>
    <name evidence="1" type="ORF">LUA448_LOCUS32397</name>
</gene>
<dbReference type="InterPro" id="IPR052969">
    <property type="entry name" value="Thr-specific_kinase-like"/>
</dbReference>
<accession>A0A820Y0M1</accession>
<dbReference type="AlphaFoldDB" id="A0A820Y0M1"/>
<name>A0A820Y0M1_9BILA</name>
<dbReference type="PANTHER" id="PTHR47763:SF4">
    <property type="entry name" value="ALPHA-PROTEIN KINASE VWKA"/>
    <property type="match status" value="1"/>
</dbReference>
<protein>
    <recommendedName>
        <fullName evidence="4">VWFA domain-containing protein</fullName>
    </recommendedName>
</protein>
<dbReference type="PANTHER" id="PTHR47763">
    <property type="entry name" value="ALPHA-PROTEIN KINASE VWKA"/>
    <property type="match status" value="1"/>
</dbReference>
<sequence length="224" mass="24875">MKTYFDAITIDAQGTLEFTFSSNVHNRPLTAEVCSLMDCTGSMVSWIGAGKQHIKAIADGIQNEIEENYDKDSFLRVAFVAYRDRNGPCRFDWIDFHQAPNLEPVQTKIASQPPLSDTDLCEDVPGGLDKALQLGRAKENSSRAAQILVWIGDCPGHASFCHNGGASWYQHLNGLSDVSLITEIINDINSRGIFLLLSDFTPYVQIMPENSEKKVNTIIANEFM</sequence>
<dbReference type="InterPro" id="IPR036465">
    <property type="entry name" value="vWFA_dom_sf"/>
</dbReference>
<dbReference type="Proteomes" id="UP000663851">
    <property type="component" value="Unassembled WGS sequence"/>
</dbReference>
<dbReference type="SUPFAM" id="SSF53300">
    <property type="entry name" value="vWA-like"/>
    <property type="match status" value="1"/>
</dbReference>